<comment type="caution">
    <text evidence="4">The sequence shown here is derived from an EMBL/GenBank/DDBJ whole genome shotgun (WGS) entry which is preliminary data.</text>
</comment>
<evidence type="ECO:0000256" key="2">
    <source>
        <dbReference type="ARBA" id="ARBA00022723"/>
    </source>
</evidence>
<evidence type="ECO:0000313" key="5">
    <source>
        <dbReference type="Proteomes" id="UP001596461"/>
    </source>
</evidence>
<feature type="domain" description="Fumarylacetoacetase-like C-terminal" evidence="3">
    <location>
        <begin position="88"/>
        <end position="292"/>
    </location>
</feature>
<organism evidence="4 5">
    <name type="scientific">Halobaculum lipolyticum</name>
    <dbReference type="NCBI Taxonomy" id="3032001"/>
    <lineage>
        <taxon>Archaea</taxon>
        <taxon>Methanobacteriati</taxon>
        <taxon>Methanobacteriota</taxon>
        <taxon>Stenosarchaea group</taxon>
        <taxon>Halobacteria</taxon>
        <taxon>Halobacteriales</taxon>
        <taxon>Haloferacaceae</taxon>
        <taxon>Halobaculum</taxon>
    </lineage>
</organism>
<evidence type="ECO:0000259" key="3">
    <source>
        <dbReference type="Pfam" id="PF01557"/>
    </source>
</evidence>
<dbReference type="Gene3D" id="3.90.850.10">
    <property type="entry name" value="Fumarylacetoacetase-like, C-terminal domain"/>
    <property type="match status" value="1"/>
</dbReference>
<dbReference type="RefSeq" id="WP_284033538.1">
    <property type="nucleotide sequence ID" value="NZ_CP126155.1"/>
</dbReference>
<dbReference type="Proteomes" id="UP001596461">
    <property type="component" value="Unassembled WGS sequence"/>
</dbReference>
<comment type="similarity">
    <text evidence="1">Belongs to the FAH family.</text>
</comment>
<dbReference type="GO" id="GO:0019752">
    <property type="term" value="P:carboxylic acid metabolic process"/>
    <property type="evidence" value="ECO:0007669"/>
    <property type="project" value="UniProtKB-ARBA"/>
</dbReference>
<name>A0ABD5W895_9EURY</name>
<dbReference type="PANTHER" id="PTHR42796:SF4">
    <property type="entry name" value="FUMARYLACETOACETATE HYDROLASE DOMAIN-CONTAINING PROTEIN 2A"/>
    <property type="match status" value="1"/>
</dbReference>
<gene>
    <name evidence="4" type="ORF">ACFQL9_03300</name>
</gene>
<dbReference type="GO" id="GO:0016853">
    <property type="term" value="F:isomerase activity"/>
    <property type="evidence" value="ECO:0007669"/>
    <property type="project" value="UniProtKB-ARBA"/>
</dbReference>
<protein>
    <submittedName>
        <fullName evidence="4">Fumarylacetoacetate hydrolase family protein</fullName>
    </submittedName>
</protein>
<evidence type="ECO:0000256" key="1">
    <source>
        <dbReference type="ARBA" id="ARBA00010211"/>
    </source>
</evidence>
<dbReference type="InterPro" id="IPR051121">
    <property type="entry name" value="FAH"/>
</dbReference>
<dbReference type="InterPro" id="IPR011234">
    <property type="entry name" value="Fumarylacetoacetase-like_C"/>
</dbReference>
<dbReference type="GeneID" id="81126827"/>
<keyword evidence="2" id="KW-0479">Metal-binding</keyword>
<keyword evidence="5" id="KW-1185">Reference proteome</keyword>
<dbReference type="GO" id="GO:0016787">
    <property type="term" value="F:hydrolase activity"/>
    <property type="evidence" value="ECO:0007669"/>
    <property type="project" value="UniProtKB-KW"/>
</dbReference>
<evidence type="ECO:0000313" key="4">
    <source>
        <dbReference type="EMBL" id="MFC7068655.1"/>
    </source>
</evidence>
<dbReference type="PANTHER" id="PTHR42796">
    <property type="entry name" value="FUMARYLACETOACETATE HYDROLASE DOMAIN-CONTAINING PROTEIN 2A-RELATED"/>
    <property type="match status" value="1"/>
</dbReference>
<sequence>MELGQFEATDGDTAAPWAGAVVDDGVVALHEAGAGTGIDLPTTVVDLLSVRNWREKAELAVAYAEDTGDGLYARDAVETAAPVTDPQKVVAIGLNYLDHADEGGQDVPDVPLVFSKFPTCIVGPNDAVEWDPGLTEAVDYEGELVAVIGEEARDVDEAEALDYVAGYTVGNDVSARDIQLSDEQWVRGKSLDTFAPIGPHLVTPDEIDDVGALDIWTEVNGERLQDSNTEHLIFPIAELIAFCSRAFTLKPGDLIFTGTPDGVGYFREPQVLLEEGDEMTVGVEGVGKLTNTCRYTD</sequence>
<dbReference type="EMBL" id="JBHTAH010000002">
    <property type="protein sequence ID" value="MFC7068655.1"/>
    <property type="molecule type" value="Genomic_DNA"/>
</dbReference>
<keyword evidence="4" id="KW-0378">Hydrolase</keyword>
<dbReference type="InterPro" id="IPR036663">
    <property type="entry name" value="Fumarylacetoacetase_C_sf"/>
</dbReference>
<dbReference type="AlphaFoldDB" id="A0ABD5W895"/>
<proteinExistence type="inferred from homology"/>
<accession>A0ABD5W895</accession>
<dbReference type="GO" id="GO:0046872">
    <property type="term" value="F:metal ion binding"/>
    <property type="evidence" value="ECO:0007669"/>
    <property type="project" value="UniProtKB-KW"/>
</dbReference>
<dbReference type="FunFam" id="3.90.850.10:FF:000002">
    <property type="entry name" value="2-hydroxyhepta-2,4-diene-1,7-dioate isomerase"/>
    <property type="match status" value="1"/>
</dbReference>
<reference evidence="4 5" key="1">
    <citation type="journal article" date="2019" name="Int. J. Syst. Evol. Microbiol.">
        <title>The Global Catalogue of Microorganisms (GCM) 10K type strain sequencing project: providing services to taxonomists for standard genome sequencing and annotation.</title>
        <authorList>
            <consortium name="The Broad Institute Genomics Platform"/>
            <consortium name="The Broad Institute Genome Sequencing Center for Infectious Disease"/>
            <person name="Wu L."/>
            <person name="Ma J."/>
        </authorList>
    </citation>
    <scope>NUCLEOTIDE SEQUENCE [LARGE SCALE GENOMIC DNA]</scope>
    <source>
        <strain evidence="4 5">DT31</strain>
    </source>
</reference>
<dbReference type="SUPFAM" id="SSF56529">
    <property type="entry name" value="FAH"/>
    <property type="match status" value="1"/>
</dbReference>
<dbReference type="Pfam" id="PF01557">
    <property type="entry name" value="FAA_hydrolase"/>
    <property type="match status" value="1"/>
</dbReference>